<dbReference type="EMBL" id="SDOX01000122">
    <property type="protein sequence ID" value="TFJ81605.1"/>
    <property type="molecule type" value="Genomic_DNA"/>
</dbReference>
<reference evidence="2 3" key="1">
    <citation type="submission" date="2019-01" db="EMBL/GenBank/DDBJ databases">
        <title>Nuclear Genome Assembly of the Microalgal Biofuel strain Nannochloropsis salina CCMP1776.</title>
        <authorList>
            <person name="Hovde B."/>
        </authorList>
    </citation>
    <scope>NUCLEOTIDE SEQUENCE [LARGE SCALE GENOMIC DNA]</scope>
    <source>
        <strain evidence="2 3">CCMP1776</strain>
    </source>
</reference>
<evidence type="ECO:0000256" key="1">
    <source>
        <dbReference type="ARBA" id="ARBA00022679"/>
    </source>
</evidence>
<sequence>MLHMVTLGGSGKKHVDRHPKIGDGVLLGAGATILGNVQVGKGSLVGACSLVLEDIGPNSVAVGVPAKVVGQTTDLAPAESMRQADAIVMVEDDLPDFII</sequence>
<name>A0A4D9CVQ5_9STRA</name>
<protein>
    <recommendedName>
        <fullName evidence="4">Serine O-acetyltransferase</fullName>
    </recommendedName>
</protein>
<dbReference type="Pfam" id="PF00132">
    <property type="entry name" value="Hexapep"/>
    <property type="match status" value="1"/>
</dbReference>
<proteinExistence type="predicted"/>
<dbReference type="AlphaFoldDB" id="A0A4D9CVQ5"/>
<dbReference type="PROSITE" id="PS00101">
    <property type="entry name" value="HEXAPEP_TRANSFERASES"/>
    <property type="match status" value="1"/>
</dbReference>
<keyword evidence="1" id="KW-0808">Transferase</keyword>
<gene>
    <name evidence="2" type="ORF">NSK_006856</name>
</gene>
<dbReference type="InterPro" id="IPR018357">
    <property type="entry name" value="Hexapep_transf_CS"/>
</dbReference>
<evidence type="ECO:0008006" key="4">
    <source>
        <dbReference type="Google" id="ProtNLM"/>
    </source>
</evidence>
<comment type="caution">
    <text evidence="2">The sequence shown here is derived from an EMBL/GenBank/DDBJ whole genome shotgun (WGS) entry which is preliminary data.</text>
</comment>
<evidence type="ECO:0000313" key="2">
    <source>
        <dbReference type="EMBL" id="TFJ81605.1"/>
    </source>
</evidence>
<dbReference type="Gene3D" id="2.160.10.10">
    <property type="entry name" value="Hexapeptide repeat proteins"/>
    <property type="match status" value="1"/>
</dbReference>
<dbReference type="InterPro" id="IPR001451">
    <property type="entry name" value="Hexapep"/>
</dbReference>
<dbReference type="SUPFAM" id="SSF51161">
    <property type="entry name" value="Trimeric LpxA-like enzymes"/>
    <property type="match status" value="1"/>
</dbReference>
<organism evidence="2 3">
    <name type="scientific">Nannochloropsis salina CCMP1776</name>
    <dbReference type="NCBI Taxonomy" id="1027361"/>
    <lineage>
        <taxon>Eukaryota</taxon>
        <taxon>Sar</taxon>
        <taxon>Stramenopiles</taxon>
        <taxon>Ochrophyta</taxon>
        <taxon>Eustigmatophyceae</taxon>
        <taxon>Eustigmatales</taxon>
        <taxon>Monodopsidaceae</taxon>
        <taxon>Microchloropsis</taxon>
        <taxon>Microchloropsis salina</taxon>
    </lineage>
</organism>
<keyword evidence="3" id="KW-1185">Reference proteome</keyword>
<accession>A0A4D9CVQ5</accession>
<evidence type="ECO:0000313" key="3">
    <source>
        <dbReference type="Proteomes" id="UP000355283"/>
    </source>
</evidence>
<dbReference type="OrthoDB" id="25818at2759"/>
<dbReference type="InterPro" id="IPR011004">
    <property type="entry name" value="Trimer_LpxA-like_sf"/>
</dbReference>
<dbReference type="Proteomes" id="UP000355283">
    <property type="component" value="Unassembled WGS sequence"/>
</dbReference>
<dbReference type="PANTHER" id="PTHR42811">
    <property type="entry name" value="SERINE ACETYLTRANSFERASE"/>
    <property type="match status" value="1"/>
</dbReference>
<dbReference type="GO" id="GO:0016740">
    <property type="term" value="F:transferase activity"/>
    <property type="evidence" value="ECO:0007669"/>
    <property type="project" value="UniProtKB-KW"/>
</dbReference>